<dbReference type="RefSeq" id="WP_216327782.1">
    <property type="nucleotide sequence ID" value="NZ_JAHKRT010000010.1"/>
</dbReference>
<dbReference type="Proteomes" id="UP000776276">
    <property type="component" value="Unassembled WGS sequence"/>
</dbReference>
<keyword evidence="1" id="KW-0378">Hydrolase</keyword>
<dbReference type="PROSITE" id="PS51635">
    <property type="entry name" value="PNPLA"/>
    <property type="match status" value="1"/>
</dbReference>
<sequence>MREKELRLALVCYGGISLAVYMHGITKEVWRLCRASRALHAGEWPEGGSEAVYLRLMDQIATTTDTRLRVLCDILTGASAGGINAIFLAQAIASGQSLEPLTDLWLELADIEKLIDPEARPGSRFAKFWAQPLVWAAARRGDTVDETVEPDTRAEVRAKLSGFMRSRWFEPPFTGEGFTHMILDALDAMAEAPAGPALLPNGQPLDLTVTLTDFHGHAERIQLHSPPEVLETEHRLMANFSDRGAAPRHLGAAAELAFAARATASFPGAFPPFRVDELDRVLADRGARWPGRDEFLARVLPDHAAIGAAESAVLIDGSVLANAPFQPAIDALVDRPARREVDRRIVYIDPKPNIRSIGMRTGDRARPPGFFTTILAALSDLPRSQPIRDNLERVDRRSARITALRQVVEGLRPEVDAAIESGFGQPLLLDRPTPARLAAWRARAHDAAARGAGYAYASYGHLKLAAVCGELAALIHTLAGGRDAGGRDALRAAILSAVHAAGVDAPGALSAGGANEAAKTFFRTHDLGFRIRRLRFLARSVQAVEERRGRDEPHLDAFRVAIFAALAPYLDRQRPGFYDETARAAARICRTQPQATLDWLGDLRNLRAVDDEADALLADALAGLGKADRREMLLAYLGYPFYDIATLALLRGEGLEEFDPIKVDRIAPDDATSIRKGGAAATLKGIQFNSFGAFFSRAWRENDYLWGRLHGAERMIDILVSAIPEGRALPPGTVATAKRDLFRAILAEEQGRLAAIPELFTALAREIG</sequence>
<evidence type="ECO:0000259" key="2">
    <source>
        <dbReference type="PROSITE" id="PS51635"/>
    </source>
</evidence>
<feature type="domain" description="PNPLA" evidence="2">
    <location>
        <begin position="10"/>
        <end position="329"/>
    </location>
</feature>
<dbReference type="InterPro" id="IPR002641">
    <property type="entry name" value="PNPLA_dom"/>
</dbReference>
<dbReference type="Pfam" id="PF11856">
    <property type="entry name" value="DUF3376"/>
    <property type="match status" value="1"/>
</dbReference>
<dbReference type="InterPro" id="IPR019894">
    <property type="entry name" value="Patatin-related_protein"/>
</dbReference>
<accession>A0ABS6BM69</accession>
<reference evidence="3 4" key="1">
    <citation type="submission" date="2021-06" db="EMBL/GenBank/DDBJ databases">
        <title>Sphingomonas sp. XMGL2, whole genome shotgun sequencing project.</title>
        <authorList>
            <person name="Zhao G."/>
            <person name="Shen L."/>
        </authorList>
    </citation>
    <scope>NUCLEOTIDE SEQUENCE [LARGE SCALE GENOMIC DNA]</scope>
    <source>
        <strain evidence="3 4">XMGL2</strain>
    </source>
</reference>
<evidence type="ECO:0000313" key="3">
    <source>
        <dbReference type="EMBL" id="MBU3079423.1"/>
    </source>
</evidence>
<evidence type="ECO:0000256" key="1">
    <source>
        <dbReference type="PROSITE-ProRule" id="PRU01161"/>
    </source>
</evidence>
<dbReference type="EMBL" id="JAHKRT010000010">
    <property type="protein sequence ID" value="MBU3079423.1"/>
    <property type="molecule type" value="Genomic_DNA"/>
</dbReference>
<feature type="active site" description="Nucleophile" evidence="1">
    <location>
        <position position="79"/>
    </location>
</feature>
<feature type="short sequence motif" description="GXSXG" evidence="1">
    <location>
        <begin position="77"/>
        <end position="81"/>
    </location>
</feature>
<name>A0ABS6BM69_9SPHN</name>
<comment type="caution">
    <text evidence="1">Lacks conserved residue(s) required for the propagation of feature annotation.</text>
</comment>
<keyword evidence="1" id="KW-0443">Lipid metabolism</keyword>
<dbReference type="NCBIfam" id="TIGR03607">
    <property type="entry name" value="patatin-like protein"/>
    <property type="match status" value="1"/>
</dbReference>
<keyword evidence="4" id="KW-1185">Reference proteome</keyword>
<organism evidence="3 4">
    <name type="scientific">Sphingomonas quercus</name>
    <dbReference type="NCBI Taxonomy" id="2842451"/>
    <lineage>
        <taxon>Bacteria</taxon>
        <taxon>Pseudomonadati</taxon>
        <taxon>Pseudomonadota</taxon>
        <taxon>Alphaproteobacteria</taxon>
        <taxon>Sphingomonadales</taxon>
        <taxon>Sphingomonadaceae</taxon>
        <taxon>Sphingomonas</taxon>
    </lineage>
</organism>
<evidence type="ECO:0000313" key="4">
    <source>
        <dbReference type="Proteomes" id="UP000776276"/>
    </source>
</evidence>
<protein>
    <submittedName>
        <fullName evidence="3">Patatin-like protein</fullName>
    </submittedName>
</protein>
<comment type="caution">
    <text evidence="3">The sequence shown here is derived from an EMBL/GenBank/DDBJ whole genome shotgun (WGS) entry which is preliminary data.</text>
</comment>
<gene>
    <name evidence="3" type="ORF">KOF26_16320</name>
</gene>
<proteinExistence type="predicted"/>
<dbReference type="Pfam" id="PF01734">
    <property type="entry name" value="Patatin"/>
    <property type="match status" value="1"/>
</dbReference>
<dbReference type="InterPro" id="IPR024282">
    <property type="entry name" value="DUF3376"/>
</dbReference>
<feature type="active site" description="Proton acceptor" evidence="1">
    <location>
        <position position="316"/>
    </location>
</feature>
<keyword evidence="1" id="KW-0442">Lipid degradation</keyword>